<dbReference type="PANTHER" id="PTHR43236:SF1">
    <property type="entry name" value="BLL7220 PROTEIN"/>
    <property type="match status" value="1"/>
</dbReference>
<feature type="domain" description="IrrE N-terminal-like" evidence="1">
    <location>
        <begin position="50"/>
        <end position="162"/>
    </location>
</feature>
<protein>
    <recommendedName>
        <fullName evidence="1">IrrE N-terminal-like domain-containing protein</fullName>
    </recommendedName>
</protein>
<dbReference type="Proteomes" id="UP000070352">
    <property type="component" value="Unassembled WGS sequence"/>
</dbReference>
<sequence length="252" mass="29003">MKEKIELNAEAISLRKQFGEDIYSPIDIFSILYSNEDLTIVFYPMSSRVSGICIKEGNNKIIGINSTSTYGRQRFTMAHELYHLFFHEDFKSIVSSADLEKNKDPQEVEADMFASYFLAPYESLNDFIKNKLGKVKHDLEVNDVVKIEQHYGLSRQATLWRLIKDGYLSHEKANTMKTGIISSALKLGFDDKLYRPTPEDKQYITLGKYIKLAEELKERDLISNGKYEELLLNGFRGDMVYGLNTVGEESYD</sequence>
<reference evidence="2 3" key="1">
    <citation type="submission" date="2016-02" db="EMBL/GenBank/DDBJ databases">
        <title>Draft Genome for Tepidibacillus decaturensis nov. sp. Strain Z9, an Anaerobic, Moderately Thermophilic and Heterotrophic Bacterium from Deep Subsurface of the Illinois Basin, USA.</title>
        <authorList>
            <person name="Dong Y."/>
            <person name="Chang J.Y."/>
            <person name="Sanford R."/>
            <person name="Fouke B.W."/>
        </authorList>
    </citation>
    <scope>NUCLEOTIDE SEQUENCE [LARGE SCALE GENOMIC DNA]</scope>
    <source>
        <strain evidence="2 3">Z9</strain>
    </source>
</reference>
<proteinExistence type="predicted"/>
<dbReference type="Pfam" id="PF06114">
    <property type="entry name" value="Peptidase_M78"/>
    <property type="match status" value="1"/>
</dbReference>
<dbReference type="Gene3D" id="1.10.10.2910">
    <property type="match status" value="1"/>
</dbReference>
<keyword evidence="3" id="KW-1185">Reference proteome</keyword>
<comment type="caution">
    <text evidence="2">The sequence shown here is derived from an EMBL/GenBank/DDBJ whole genome shotgun (WGS) entry which is preliminary data.</text>
</comment>
<dbReference type="OrthoDB" id="9816277at2"/>
<evidence type="ECO:0000313" key="2">
    <source>
        <dbReference type="EMBL" id="KXG44558.1"/>
    </source>
</evidence>
<name>A0A135L6D6_9BACI</name>
<dbReference type="STRING" id="1413211.U473_11420"/>
<evidence type="ECO:0000313" key="3">
    <source>
        <dbReference type="Proteomes" id="UP000070352"/>
    </source>
</evidence>
<accession>A0A135L6D6</accession>
<evidence type="ECO:0000259" key="1">
    <source>
        <dbReference type="Pfam" id="PF06114"/>
    </source>
</evidence>
<dbReference type="InterPro" id="IPR010359">
    <property type="entry name" value="IrrE_HExxH"/>
</dbReference>
<dbReference type="PANTHER" id="PTHR43236">
    <property type="entry name" value="ANTITOXIN HIGA1"/>
    <property type="match status" value="1"/>
</dbReference>
<organism evidence="2 3">
    <name type="scientific">Tepidibacillus decaturensis</name>
    <dbReference type="NCBI Taxonomy" id="1413211"/>
    <lineage>
        <taxon>Bacteria</taxon>
        <taxon>Bacillati</taxon>
        <taxon>Bacillota</taxon>
        <taxon>Bacilli</taxon>
        <taxon>Bacillales</taxon>
        <taxon>Bacillaceae</taxon>
        <taxon>Tepidibacillus</taxon>
    </lineage>
</organism>
<dbReference type="InterPro" id="IPR052345">
    <property type="entry name" value="Rad_response_metalloprotease"/>
</dbReference>
<dbReference type="EMBL" id="LSKU01000001">
    <property type="protein sequence ID" value="KXG44558.1"/>
    <property type="molecule type" value="Genomic_DNA"/>
</dbReference>
<gene>
    <name evidence="2" type="ORF">U473_11420</name>
</gene>
<dbReference type="AlphaFoldDB" id="A0A135L6D6"/>
<dbReference type="RefSeq" id="WP_068726434.1">
    <property type="nucleotide sequence ID" value="NZ_LSKU01000001.1"/>
</dbReference>